<dbReference type="NCBIfam" id="NF006847">
    <property type="entry name" value="PRK09358.1-2"/>
    <property type="match status" value="1"/>
</dbReference>
<dbReference type="InterPro" id="IPR001365">
    <property type="entry name" value="A_deaminase_dom"/>
</dbReference>
<accession>A0ABY4MVJ7</accession>
<evidence type="ECO:0000256" key="4">
    <source>
        <dbReference type="ARBA" id="ARBA00022723"/>
    </source>
</evidence>
<name>A0ABY4MVJ7_9MICO</name>
<dbReference type="Gene3D" id="3.20.20.140">
    <property type="entry name" value="Metal-dependent hydrolases"/>
    <property type="match status" value="1"/>
</dbReference>
<dbReference type="PANTHER" id="PTHR11409">
    <property type="entry name" value="ADENOSINE DEAMINASE"/>
    <property type="match status" value="1"/>
</dbReference>
<evidence type="ECO:0000256" key="1">
    <source>
        <dbReference type="ARBA" id="ARBA00001947"/>
    </source>
</evidence>
<proteinExistence type="inferred from homology"/>
<sequence length="387" mass="41743">MTHDRTATQGAEVWLAEGVDARTLPKVLLHDHLDGGLRPETILDLAEDAGIELPAAGEPELREWFRANADSGSLERYLETFDVVLRVLQTPEALHRVAREAVADLAADGVIYAELRWAPEQHLRGGLTLDDVISAVTAGLREGCEAHEGIEVGQLLCAMRQANDADTIADAALRHRGDSEPGGVRGFDLAGPEIGFPPSQHRRALEKLAGEFMPVTIHAGEAAGLESIASALIDGRALRLGHGARIADDITLEQQDDSGTRVALGPIASWVRERGIALELAPSSNLQTGLELDSPLFEHRTVETITQHPFDLLYQLGFSTTVNTDNRLMSATSASEELQLVADAFDLRVGDLEQLQLNAAEAAFAPLEDREDLADRITEGYAQEVGA</sequence>
<gene>
    <name evidence="8" type="ORF">M3M28_10365</name>
</gene>
<dbReference type="InterPro" id="IPR032466">
    <property type="entry name" value="Metal_Hydrolase"/>
</dbReference>
<evidence type="ECO:0000256" key="2">
    <source>
        <dbReference type="ARBA" id="ARBA00006676"/>
    </source>
</evidence>
<organism evidence="8">
    <name type="scientific">Gulosibacter sediminis</name>
    <dbReference type="NCBI Taxonomy" id="1729695"/>
    <lineage>
        <taxon>Bacteria</taxon>
        <taxon>Bacillati</taxon>
        <taxon>Actinomycetota</taxon>
        <taxon>Actinomycetes</taxon>
        <taxon>Micrococcales</taxon>
        <taxon>Microbacteriaceae</taxon>
        <taxon>Gulosibacter</taxon>
    </lineage>
</organism>
<dbReference type="GO" id="GO:0016787">
    <property type="term" value="F:hydrolase activity"/>
    <property type="evidence" value="ECO:0007669"/>
    <property type="project" value="UniProtKB-KW"/>
</dbReference>
<evidence type="ECO:0000259" key="7">
    <source>
        <dbReference type="Pfam" id="PF00962"/>
    </source>
</evidence>
<keyword evidence="5 8" id="KW-0378">Hydrolase</keyword>
<comment type="cofactor">
    <cofactor evidence="1">
        <name>Zn(2+)</name>
        <dbReference type="ChEBI" id="CHEBI:29105"/>
    </cofactor>
</comment>
<comment type="similarity">
    <text evidence="2">Belongs to the metallo-dependent hydrolases superfamily. Adenosine and AMP deaminases family.</text>
</comment>
<keyword evidence="4" id="KW-0479">Metal-binding</keyword>
<dbReference type="PANTHER" id="PTHR11409:SF43">
    <property type="entry name" value="ADENOSINE DEAMINASE"/>
    <property type="match status" value="1"/>
</dbReference>
<dbReference type="EC" id="3.5.4.4" evidence="3"/>
<dbReference type="Pfam" id="PF00962">
    <property type="entry name" value="A_deaminase"/>
    <property type="match status" value="1"/>
</dbReference>
<dbReference type="SUPFAM" id="SSF51556">
    <property type="entry name" value="Metallo-dependent hydrolases"/>
    <property type="match status" value="1"/>
</dbReference>
<reference evidence="8" key="1">
    <citation type="submission" date="2022-05" db="EMBL/GenBank/DDBJ databases">
        <title>Complete genome sequence of toluene-degrading Gulosibacter sediminis strain ACHW.36C.</title>
        <authorList>
            <person name="Wai A.C."/>
            <person name="Lai G.K."/>
            <person name="Griffin S.D."/>
            <person name="Leung F.C."/>
        </authorList>
    </citation>
    <scope>NUCLEOTIDE SEQUENCE [LARGE SCALE GENOMIC DNA]</scope>
    <source>
        <strain evidence="8">ACHW.36C</strain>
    </source>
</reference>
<evidence type="ECO:0000256" key="5">
    <source>
        <dbReference type="ARBA" id="ARBA00022801"/>
    </source>
</evidence>
<feature type="domain" description="Adenosine deaminase" evidence="7">
    <location>
        <begin position="25"/>
        <end position="379"/>
    </location>
</feature>
<evidence type="ECO:0000256" key="6">
    <source>
        <dbReference type="ARBA" id="ARBA00022833"/>
    </source>
</evidence>
<dbReference type="EMBL" id="CP097160">
    <property type="protein sequence ID" value="UQN14450.1"/>
    <property type="molecule type" value="Genomic_DNA"/>
</dbReference>
<keyword evidence="6" id="KW-0862">Zinc</keyword>
<evidence type="ECO:0000313" key="8">
    <source>
        <dbReference type="EMBL" id="UQN14450.1"/>
    </source>
</evidence>
<evidence type="ECO:0000256" key="3">
    <source>
        <dbReference type="ARBA" id="ARBA00012784"/>
    </source>
</evidence>
<protein>
    <recommendedName>
        <fullName evidence="3">adenosine deaminase</fullName>
        <ecNumber evidence="3">3.5.4.4</ecNumber>
    </recommendedName>
</protein>
<dbReference type="InterPro" id="IPR006330">
    <property type="entry name" value="Ado/ade_deaminase"/>
</dbReference>